<dbReference type="Gene3D" id="3.30.1330.230">
    <property type="match status" value="1"/>
</dbReference>
<dbReference type="EMBL" id="JAKRVX010000002">
    <property type="protein sequence ID" value="MCL9816234.1"/>
    <property type="molecule type" value="Genomic_DNA"/>
</dbReference>
<reference evidence="2" key="2">
    <citation type="submission" date="2022-02" db="EMBL/GenBank/DDBJ databases">
        <authorList>
            <person name="Elcheninov A.G."/>
            <person name="Sorokin D.Y."/>
            <person name="Kublanov I.V."/>
        </authorList>
    </citation>
    <scope>NUCLEOTIDE SEQUENCE</scope>
    <source>
        <strain evidence="2">AArc-St2</strain>
    </source>
</reference>
<accession>A0AAE3FVR6</accession>
<dbReference type="InterPro" id="IPR003776">
    <property type="entry name" value="YcaO-like_dom"/>
</dbReference>
<evidence type="ECO:0000259" key="1">
    <source>
        <dbReference type="PROSITE" id="PS51664"/>
    </source>
</evidence>
<organism evidence="2 3">
    <name type="scientific">Natronocalculus amylovorans</name>
    <dbReference type="NCBI Taxonomy" id="2917812"/>
    <lineage>
        <taxon>Archaea</taxon>
        <taxon>Methanobacteriati</taxon>
        <taxon>Methanobacteriota</taxon>
        <taxon>Stenosarchaea group</taxon>
        <taxon>Halobacteria</taxon>
        <taxon>Halobacteriales</taxon>
        <taxon>Haloferacaceae</taxon>
        <taxon>Natronocalculus</taxon>
    </lineage>
</organism>
<keyword evidence="3" id="KW-1185">Reference proteome</keyword>
<reference evidence="2" key="1">
    <citation type="journal article" date="2022" name="Syst. Appl. Microbiol.">
        <title>Natronocalculus amylovorans gen. nov., sp. nov., and Natranaeroarchaeum aerophilus sp. nov., dominant culturable amylolytic natronoarchaea from hypersaline soda lakes in southwestern Siberia.</title>
        <authorList>
            <person name="Sorokin D.Y."/>
            <person name="Elcheninov A.G."/>
            <person name="Khizhniak T.V."/>
            <person name="Koenen M."/>
            <person name="Bale N.J."/>
            <person name="Damste J.S.S."/>
            <person name="Kublanov I.V."/>
        </authorList>
    </citation>
    <scope>NUCLEOTIDE SEQUENCE</scope>
    <source>
        <strain evidence="2">AArc-St2</strain>
    </source>
</reference>
<dbReference type="RefSeq" id="WP_250583263.1">
    <property type="nucleotide sequence ID" value="NZ_JAKRVX010000002.1"/>
</dbReference>
<feature type="domain" description="YcaO" evidence="1">
    <location>
        <begin position="233"/>
        <end position="572"/>
    </location>
</feature>
<dbReference type="NCBIfam" id="TIGR03604">
    <property type="entry name" value="TOMM_cyclo_SagD"/>
    <property type="match status" value="1"/>
</dbReference>
<dbReference type="PROSITE" id="PS51664">
    <property type="entry name" value="YCAO"/>
    <property type="match status" value="1"/>
</dbReference>
<dbReference type="AlphaFoldDB" id="A0AAE3FVR6"/>
<protein>
    <submittedName>
        <fullName evidence="2">YcaO-like family protein</fullName>
    </submittedName>
</protein>
<dbReference type="InterPro" id="IPR027624">
    <property type="entry name" value="TOMM_cyclo_SagD"/>
</dbReference>
<sequence>MNIGVVGSGPATEAVTAALGDIDVTVQSLTTAELAAGETDTPVGIVIAPTGAAVFEHATTALNRWVAVEIGGFGGVVRGTLDAAVVTFDRNAGCYQCLSTRVQSSERSTDDPRGSRSAVRYAGAVAGKQLIELLTGDRTGGTVTEIDGQTRTFLPVPNCTCTSANNAKTVPTLTTATVPVTESIERAEKAVDEKVGILSQVGERESFPVPYYISMTADTTAFSDAQAAEFAAGVDVDWDRAYMKALGEGLERYCAGVYRTADSQYAPESNLRTAVSPSRFVRPDSYELPDTDTPIKWLEGRDLLTEETVSIPAECVWYPPPERRLKPAITTGLGLGNSGTEAILSGLYEVIERDATMIGWYSTFEPLKLLIEDERFITLEKRARAESLTVTALLNTQDIDVPVVSVAVHRDTGEWPGFAMGSGADLDPVSAAVSALSEALQNWMELRAMGEEQSKRQEAAIGKYGSFPQIVRRFVDVDAPAIRAADLDTPELDGTDELAAVCSQLEDVDLSAYAVRITTRDIAQLGFEAVRVLLPAAQPLFTGDPFFGDRATAVPESMGFEPRLDRPYHPYP</sequence>
<dbReference type="PANTHER" id="PTHR37809">
    <property type="entry name" value="RIBOSOMAL PROTEIN S12 METHYLTHIOTRANSFERASE ACCESSORY FACTOR YCAO"/>
    <property type="match status" value="1"/>
</dbReference>
<evidence type="ECO:0000313" key="3">
    <source>
        <dbReference type="Proteomes" id="UP001203207"/>
    </source>
</evidence>
<dbReference type="PANTHER" id="PTHR37809:SF1">
    <property type="entry name" value="RIBOSOMAL PROTEIN S12 METHYLTHIOTRANSFERASE ACCESSORY FACTOR YCAO"/>
    <property type="match status" value="1"/>
</dbReference>
<comment type="caution">
    <text evidence="2">The sequence shown here is derived from an EMBL/GenBank/DDBJ whole genome shotgun (WGS) entry which is preliminary data.</text>
</comment>
<evidence type="ECO:0000313" key="2">
    <source>
        <dbReference type="EMBL" id="MCL9816234.1"/>
    </source>
</evidence>
<dbReference type="Pfam" id="PF02624">
    <property type="entry name" value="YcaO"/>
    <property type="match status" value="1"/>
</dbReference>
<proteinExistence type="predicted"/>
<dbReference type="Proteomes" id="UP001203207">
    <property type="component" value="Unassembled WGS sequence"/>
</dbReference>
<gene>
    <name evidence="2" type="ORF">AArcSt2_04680</name>
</gene>
<name>A0AAE3FVR6_9EURY</name>